<dbReference type="PANTHER" id="PTHR35176:SF1">
    <property type="entry name" value="F420H(2)-DEPENDENT BILIVERDIN REDUCTASE"/>
    <property type="match status" value="1"/>
</dbReference>
<feature type="domain" description="Pyridoxamine 5'-phosphate oxidase N-terminal" evidence="2">
    <location>
        <begin position="15"/>
        <end position="125"/>
    </location>
</feature>
<name>A0A8J3K9C9_9ACTN</name>
<dbReference type="GO" id="GO:0016627">
    <property type="term" value="F:oxidoreductase activity, acting on the CH-CH group of donors"/>
    <property type="evidence" value="ECO:0007669"/>
    <property type="project" value="TreeGrafter"/>
</dbReference>
<dbReference type="InterPro" id="IPR012349">
    <property type="entry name" value="Split_barrel_FMN-bd"/>
</dbReference>
<evidence type="ECO:0000259" key="2">
    <source>
        <dbReference type="Pfam" id="PF01243"/>
    </source>
</evidence>
<accession>A0A8J3K9C9</accession>
<dbReference type="RefSeq" id="WP_120315852.1">
    <property type="nucleotide sequence ID" value="NZ_BONH01000001.1"/>
</dbReference>
<comment type="caution">
    <text evidence="3">The sequence shown here is derived from an EMBL/GenBank/DDBJ whole genome shotgun (WGS) entry which is preliminary data.</text>
</comment>
<organism evidence="3 4">
    <name type="scientific">Catellatospora citrea</name>
    <dbReference type="NCBI Taxonomy" id="53366"/>
    <lineage>
        <taxon>Bacteria</taxon>
        <taxon>Bacillati</taxon>
        <taxon>Actinomycetota</taxon>
        <taxon>Actinomycetes</taxon>
        <taxon>Micromonosporales</taxon>
        <taxon>Micromonosporaceae</taxon>
        <taxon>Catellatospora</taxon>
    </lineage>
</organism>
<dbReference type="SUPFAM" id="SSF50475">
    <property type="entry name" value="FMN-binding split barrel"/>
    <property type="match status" value="1"/>
</dbReference>
<dbReference type="AlphaFoldDB" id="A0A8J3K9C9"/>
<dbReference type="InterPro" id="IPR019920">
    <property type="entry name" value="F420-binding_dom_put"/>
</dbReference>
<keyword evidence="1" id="KW-0560">Oxidoreductase</keyword>
<dbReference type="NCBIfam" id="TIGR03618">
    <property type="entry name" value="Rv1155_F420"/>
    <property type="match status" value="1"/>
</dbReference>
<evidence type="ECO:0000256" key="1">
    <source>
        <dbReference type="ARBA" id="ARBA00023002"/>
    </source>
</evidence>
<gene>
    <name evidence="3" type="ORF">Cci01nite_00370</name>
</gene>
<keyword evidence="4" id="KW-1185">Reference proteome</keyword>
<sequence>MVGGRRDLSSAGLLFLAERRLATLTTLRPDGSPHVTPVGFTYDPATGLARVICDGASRKAANARGNPAVALCQFEGRFWLTLQGEATVTGDPDRVADAVARYTTRYREPRVNPNRVALEIAVTRLLGDSALLS</sequence>
<evidence type="ECO:0000313" key="4">
    <source>
        <dbReference type="Proteomes" id="UP000659904"/>
    </source>
</evidence>
<protein>
    <submittedName>
        <fullName evidence="3">PPOX class F420-dependent enzyme</fullName>
    </submittedName>
</protein>
<dbReference type="InterPro" id="IPR052019">
    <property type="entry name" value="F420H2_bilvrd_red/Heme_oxyg"/>
</dbReference>
<dbReference type="Proteomes" id="UP000659904">
    <property type="component" value="Unassembled WGS sequence"/>
</dbReference>
<dbReference type="EMBL" id="BONH01000001">
    <property type="protein sequence ID" value="GIF94943.1"/>
    <property type="molecule type" value="Genomic_DNA"/>
</dbReference>
<dbReference type="Gene3D" id="2.30.110.10">
    <property type="entry name" value="Electron Transport, Fmn-binding Protein, Chain A"/>
    <property type="match status" value="1"/>
</dbReference>
<dbReference type="PANTHER" id="PTHR35176">
    <property type="entry name" value="HEME OXYGENASE HI_0854-RELATED"/>
    <property type="match status" value="1"/>
</dbReference>
<dbReference type="GO" id="GO:0070967">
    <property type="term" value="F:coenzyme F420 binding"/>
    <property type="evidence" value="ECO:0007669"/>
    <property type="project" value="TreeGrafter"/>
</dbReference>
<reference evidence="3 4" key="1">
    <citation type="submission" date="2021-01" db="EMBL/GenBank/DDBJ databases">
        <title>Whole genome shotgun sequence of Catellatospora citrea NBRC 14495.</title>
        <authorList>
            <person name="Komaki H."/>
            <person name="Tamura T."/>
        </authorList>
    </citation>
    <scope>NUCLEOTIDE SEQUENCE [LARGE SCALE GENOMIC DNA]</scope>
    <source>
        <strain evidence="3 4">NBRC 14495</strain>
    </source>
</reference>
<dbReference type="Pfam" id="PF01243">
    <property type="entry name" value="PNPOx_N"/>
    <property type="match status" value="1"/>
</dbReference>
<dbReference type="GO" id="GO:0005829">
    <property type="term" value="C:cytosol"/>
    <property type="evidence" value="ECO:0007669"/>
    <property type="project" value="TreeGrafter"/>
</dbReference>
<evidence type="ECO:0000313" key="3">
    <source>
        <dbReference type="EMBL" id="GIF94943.1"/>
    </source>
</evidence>
<dbReference type="InterPro" id="IPR011576">
    <property type="entry name" value="Pyridox_Oxase_N"/>
</dbReference>
<proteinExistence type="predicted"/>